<feature type="signal peptide" evidence="1">
    <location>
        <begin position="1"/>
        <end position="24"/>
    </location>
</feature>
<dbReference type="EMBL" id="BAABDD010000006">
    <property type="protein sequence ID" value="GAA3738078.1"/>
    <property type="molecule type" value="Genomic_DNA"/>
</dbReference>
<dbReference type="RefSeq" id="WP_344969368.1">
    <property type="nucleotide sequence ID" value="NZ_BAABDD010000006.1"/>
</dbReference>
<sequence>MRRILAVLALSAAAVGVTVVPAAADTTEPDCKETDGKPMLAASCFAGDLIEPVVD</sequence>
<comment type="caution">
    <text evidence="2">The sequence shown here is derived from an EMBL/GenBank/DDBJ whole genome shotgun (WGS) entry which is preliminary data.</text>
</comment>
<protein>
    <submittedName>
        <fullName evidence="2">Uncharacterized protein</fullName>
    </submittedName>
</protein>
<proteinExistence type="predicted"/>
<name>A0ABP7FFX6_9ACTN</name>
<keyword evidence="3" id="KW-1185">Reference proteome</keyword>
<feature type="chain" id="PRO_5047279629" evidence="1">
    <location>
        <begin position="25"/>
        <end position="55"/>
    </location>
</feature>
<organism evidence="2 3">
    <name type="scientific">Salinactinospora qingdaonensis</name>
    <dbReference type="NCBI Taxonomy" id="702744"/>
    <lineage>
        <taxon>Bacteria</taxon>
        <taxon>Bacillati</taxon>
        <taxon>Actinomycetota</taxon>
        <taxon>Actinomycetes</taxon>
        <taxon>Streptosporangiales</taxon>
        <taxon>Nocardiopsidaceae</taxon>
        <taxon>Salinactinospora</taxon>
    </lineage>
</organism>
<evidence type="ECO:0000313" key="3">
    <source>
        <dbReference type="Proteomes" id="UP001500908"/>
    </source>
</evidence>
<reference evidence="3" key="1">
    <citation type="journal article" date="2019" name="Int. J. Syst. Evol. Microbiol.">
        <title>The Global Catalogue of Microorganisms (GCM) 10K type strain sequencing project: providing services to taxonomists for standard genome sequencing and annotation.</title>
        <authorList>
            <consortium name="The Broad Institute Genomics Platform"/>
            <consortium name="The Broad Institute Genome Sequencing Center for Infectious Disease"/>
            <person name="Wu L."/>
            <person name="Ma J."/>
        </authorList>
    </citation>
    <scope>NUCLEOTIDE SEQUENCE [LARGE SCALE GENOMIC DNA]</scope>
    <source>
        <strain evidence="3">JCM 17137</strain>
    </source>
</reference>
<evidence type="ECO:0000313" key="2">
    <source>
        <dbReference type="EMBL" id="GAA3738078.1"/>
    </source>
</evidence>
<keyword evidence="1" id="KW-0732">Signal</keyword>
<accession>A0ABP7FFX6</accession>
<dbReference type="Proteomes" id="UP001500908">
    <property type="component" value="Unassembled WGS sequence"/>
</dbReference>
<evidence type="ECO:0000256" key="1">
    <source>
        <dbReference type="SAM" id="SignalP"/>
    </source>
</evidence>
<gene>
    <name evidence="2" type="ORF">GCM10022402_17500</name>
</gene>